<feature type="non-terminal residue" evidence="1">
    <location>
        <position position="1"/>
    </location>
</feature>
<accession>A0A392U583</accession>
<comment type="caution">
    <text evidence="1">The sequence shown here is derived from an EMBL/GenBank/DDBJ whole genome shotgun (WGS) entry which is preliminary data.</text>
</comment>
<proteinExistence type="predicted"/>
<dbReference type="EMBL" id="LXQA010739944">
    <property type="protein sequence ID" value="MCI68631.1"/>
    <property type="molecule type" value="Genomic_DNA"/>
</dbReference>
<reference evidence="1 2" key="1">
    <citation type="journal article" date="2018" name="Front. Plant Sci.">
        <title>Red Clover (Trifolium pratense) and Zigzag Clover (T. medium) - A Picture of Genomic Similarities and Differences.</title>
        <authorList>
            <person name="Dluhosova J."/>
            <person name="Istvanek J."/>
            <person name="Nedelnik J."/>
            <person name="Repkova J."/>
        </authorList>
    </citation>
    <scope>NUCLEOTIDE SEQUENCE [LARGE SCALE GENOMIC DNA]</scope>
    <source>
        <strain evidence="2">cv. 10/8</strain>
        <tissue evidence="1">Leaf</tissue>
    </source>
</reference>
<dbReference type="AlphaFoldDB" id="A0A392U583"/>
<protein>
    <submittedName>
        <fullName evidence="1">Uncharacterized protein</fullName>
    </submittedName>
</protein>
<sequence length="42" mass="4886">VNDKLGMNVWDVLDMDDEDASNTRSRHVLDMWSNDVLDMYLG</sequence>
<evidence type="ECO:0000313" key="1">
    <source>
        <dbReference type="EMBL" id="MCI68631.1"/>
    </source>
</evidence>
<name>A0A392U583_9FABA</name>
<keyword evidence="2" id="KW-1185">Reference proteome</keyword>
<dbReference type="Proteomes" id="UP000265520">
    <property type="component" value="Unassembled WGS sequence"/>
</dbReference>
<organism evidence="1 2">
    <name type="scientific">Trifolium medium</name>
    <dbReference type="NCBI Taxonomy" id="97028"/>
    <lineage>
        <taxon>Eukaryota</taxon>
        <taxon>Viridiplantae</taxon>
        <taxon>Streptophyta</taxon>
        <taxon>Embryophyta</taxon>
        <taxon>Tracheophyta</taxon>
        <taxon>Spermatophyta</taxon>
        <taxon>Magnoliopsida</taxon>
        <taxon>eudicotyledons</taxon>
        <taxon>Gunneridae</taxon>
        <taxon>Pentapetalae</taxon>
        <taxon>rosids</taxon>
        <taxon>fabids</taxon>
        <taxon>Fabales</taxon>
        <taxon>Fabaceae</taxon>
        <taxon>Papilionoideae</taxon>
        <taxon>50 kb inversion clade</taxon>
        <taxon>NPAAA clade</taxon>
        <taxon>Hologalegina</taxon>
        <taxon>IRL clade</taxon>
        <taxon>Trifolieae</taxon>
        <taxon>Trifolium</taxon>
    </lineage>
</organism>
<evidence type="ECO:0000313" key="2">
    <source>
        <dbReference type="Proteomes" id="UP000265520"/>
    </source>
</evidence>